<dbReference type="AlphaFoldDB" id="A0A0N5AXM2"/>
<sequence length="172" mass="19835">MDFSKVLKPLEALATECALENLHEKWLIFAIDVVKGLRKHPQNIVVEYAAGWNSSHFAVYGFIGTQINLMLNFNKIEMFLEFFRAAQQWNANWVLHESMNFVPIMASVSQHTEEINSKFERMQGRNSAQTIPLEPNKLKCFICDEQLADPNQHLRAVKCDMLNLGVQLWAHC</sequence>
<keyword evidence="1" id="KW-1185">Reference proteome</keyword>
<evidence type="ECO:0000313" key="1">
    <source>
        <dbReference type="Proteomes" id="UP000046393"/>
    </source>
</evidence>
<proteinExistence type="predicted"/>
<dbReference type="Proteomes" id="UP000046393">
    <property type="component" value="Unplaced"/>
</dbReference>
<evidence type="ECO:0000313" key="2">
    <source>
        <dbReference type="WBParaSite" id="SMUV_0000970101-mRNA-1"/>
    </source>
</evidence>
<name>A0A0N5AXM2_9BILA</name>
<protein>
    <submittedName>
        <fullName evidence="2">Methyltransf_21 domain-containing protein</fullName>
    </submittedName>
</protein>
<accession>A0A0N5AXM2</accession>
<organism evidence="1 2">
    <name type="scientific">Syphacia muris</name>
    <dbReference type="NCBI Taxonomy" id="451379"/>
    <lineage>
        <taxon>Eukaryota</taxon>
        <taxon>Metazoa</taxon>
        <taxon>Ecdysozoa</taxon>
        <taxon>Nematoda</taxon>
        <taxon>Chromadorea</taxon>
        <taxon>Rhabditida</taxon>
        <taxon>Spirurina</taxon>
        <taxon>Oxyuridomorpha</taxon>
        <taxon>Oxyuroidea</taxon>
        <taxon>Oxyuridae</taxon>
        <taxon>Syphacia</taxon>
    </lineage>
</organism>
<dbReference type="WBParaSite" id="SMUV_0000970101-mRNA-1">
    <property type="protein sequence ID" value="SMUV_0000970101-mRNA-1"/>
    <property type="gene ID" value="SMUV_0000970101"/>
</dbReference>
<reference evidence="2" key="1">
    <citation type="submission" date="2017-02" db="UniProtKB">
        <authorList>
            <consortium name="WormBaseParasite"/>
        </authorList>
    </citation>
    <scope>IDENTIFICATION</scope>
</reference>